<feature type="compositionally biased region" description="Gly residues" evidence="1">
    <location>
        <begin position="268"/>
        <end position="278"/>
    </location>
</feature>
<keyword evidence="3" id="KW-1185">Reference proteome</keyword>
<feature type="compositionally biased region" description="Basic and acidic residues" evidence="1">
    <location>
        <begin position="245"/>
        <end position="267"/>
    </location>
</feature>
<reference evidence="2 3" key="1">
    <citation type="journal article" date="2013" name="Proc. Natl. Acad. Sci. U.S.A.">
        <title>The king cobra genome reveals dynamic gene evolution and adaptation in the snake venom system.</title>
        <authorList>
            <person name="Vonk F.J."/>
            <person name="Casewell N.R."/>
            <person name="Henkel C.V."/>
            <person name="Heimberg A.M."/>
            <person name="Jansen H.J."/>
            <person name="McCleary R.J."/>
            <person name="Kerkkamp H.M."/>
            <person name="Vos R.A."/>
            <person name="Guerreiro I."/>
            <person name="Calvete J.J."/>
            <person name="Wuster W."/>
            <person name="Woods A.E."/>
            <person name="Logan J.M."/>
            <person name="Harrison R.A."/>
            <person name="Castoe T.A."/>
            <person name="de Koning A.P."/>
            <person name="Pollock D.D."/>
            <person name="Yandell M."/>
            <person name="Calderon D."/>
            <person name="Renjifo C."/>
            <person name="Currier R.B."/>
            <person name="Salgado D."/>
            <person name="Pla D."/>
            <person name="Sanz L."/>
            <person name="Hyder A.S."/>
            <person name="Ribeiro J.M."/>
            <person name="Arntzen J.W."/>
            <person name="van den Thillart G.E."/>
            <person name="Boetzer M."/>
            <person name="Pirovano W."/>
            <person name="Dirks R.P."/>
            <person name="Spaink H.P."/>
            <person name="Duboule D."/>
            <person name="McGlinn E."/>
            <person name="Kini R.M."/>
            <person name="Richardson M.K."/>
        </authorList>
    </citation>
    <scope>NUCLEOTIDE SEQUENCE</scope>
    <source>
        <tissue evidence="2">Blood</tissue>
    </source>
</reference>
<evidence type="ECO:0000256" key="1">
    <source>
        <dbReference type="SAM" id="MobiDB-lite"/>
    </source>
</evidence>
<feature type="region of interest" description="Disordered" evidence="1">
    <location>
        <begin position="1"/>
        <end position="24"/>
    </location>
</feature>
<protein>
    <submittedName>
        <fullName evidence="2">Uncharacterized protein</fullName>
    </submittedName>
</protein>
<name>V8N6E9_OPHHA</name>
<feature type="non-terminal residue" evidence="2">
    <location>
        <position position="1"/>
    </location>
</feature>
<feature type="region of interest" description="Disordered" evidence="1">
    <location>
        <begin position="231"/>
        <end position="342"/>
    </location>
</feature>
<evidence type="ECO:0000313" key="3">
    <source>
        <dbReference type="Proteomes" id="UP000018936"/>
    </source>
</evidence>
<organism evidence="2 3">
    <name type="scientific">Ophiophagus hannah</name>
    <name type="common">King cobra</name>
    <name type="synonym">Naja hannah</name>
    <dbReference type="NCBI Taxonomy" id="8665"/>
    <lineage>
        <taxon>Eukaryota</taxon>
        <taxon>Metazoa</taxon>
        <taxon>Chordata</taxon>
        <taxon>Craniata</taxon>
        <taxon>Vertebrata</taxon>
        <taxon>Euteleostomi</taxon>
        <taxon>Lepidosauria</taxon>
        <taxon>Squamata</taxon>
        <taxon>Bifurcata</taxon>
        <taxon>Unidentata</taxon>
        <taxon>Episquamata</taxon>
        <taxon>Toxicofera</taxon>
        <taxon>Serpentes</taxon>
        <taxon>Colubroidea</taxon>
        <taxon>Elapidae</taxon>
        <taxon>Elapinae</taxon>
        <taxon>Ophiophagus</taxon>
    </lineage>
</organism>
<comment type="caution">
    <text evidence="2">The sequence shown here is derived from an EMBL/GenBank/DDBJ whole genome shotgun (WGS) entry which is preliminary data.</text>
</comment>
<accession>V8N6E9</accession>
<feature type="compositionally biased region" description="Basic and acidic residues" evidence="1">
    <location>
        <begin position="333"/>
        <end position="342"/>
    </location>
</feature>
<evidence type="ECO:0000313" key="2">
    <source>
        <dbReference type="EMBL" id="ETE57685.1"/>
    </source>
</evidence>
<dbReference type="EMBL" id="AZIM01007919">
    <property type="protein sequence ID" value="ETE57685.1"/>
    <property type="molecule type" value="Genomic_DNA"/>
</dbReference>
<feature type="compositionally biased region" description="Basic and acidic residues" evidence="1">
    <location>
        <begin position="1"/>
        <end position="12"/>
    </location>
</feature>
<proteinExistence type="predicted"/>
<gene>
    <name evidence="2" type="ORF">L345_16598</name>
</gene>
<feature type="compositionally biased region" description="Basic and acidic residues" evidence="1">
    <location>
        <begin position="287"/>
        <end position="317"/>
    </location>
</feature>
<sequence length="558" mass="61158">MHRAARRQEQLRQKGQLRRGAKGQEPLQEATLSLGVELVLRFGLVCLHKPWSRTQTGSIVLSPLPRSLPPATWKGGGRVEKANAIPGSRDSLTQNIKDRIFPEHHQIPHHDVTHQLLELCSDKEAKPGWVFLAFLHSAPSSLPGLGLSFSLSSLPVVRLTCAESMTATIMFNSSPLRRVSSGNWEGRERRMRTETTRAGKIEATEKQLDKPFIVENSVFWGEQCASSILLEAKGEEMNEEEEEAKMERDGEGGREGGRKGGREEGAGRRQGLGGGGRKGGGRGGRKKGGEEKKRKEGRKGDDDYGGRERVKGGEKGRGGGGKKGRLWRRKNRGGGEKEEGWCPHLRVDGRREVAEEPDVVLLAGLHVHHQAGVQVAQLGGLSEGLRGRFDPGTFEGGSLSVSDPRSPLLRRARTVRPPPATPTPPAALVEQVVPNLGLLLIQLRQEVQQDRETAVVFLHLAELGSRRGQREERGGAVSERGGKLWGSGLETRRLEVLVLTKSQMSSRLSHESRLGDSEPITRRLGVLVLPQPTSQGCCCGRNRRRKVCLDLFAASSYS</sequence>
<feature type="compositionally biased region" description="Basic residues" evidence="1">
    <location>
        <begin position="320"/>
        <end position="332"/>
    </location>
</feature>
<dbReference type="AlphaFoldDB" id="V8N6E9"/>
<dbReference type="Proteomes" id="UP000018936">
    <property type="component" value="Unassembled WGS sequence"/>
</dbReference>